<dbReference type="CDD" id="cd17970">
    <property type="entry name" value="DEAHc_FancJ"/>
    <property type="match status" value="1"/>
</dbReference>
<feature type="binding site" evidence="13">
    <location>
        <position position="163"/>
    </location>
    <ligand>
        <name>[4Fe-4S] cluster</name>
        <dbReference type="ChEBI" id="CHEBI:49883"/>
    </ligand>
</feature>
<dbReference type="InterPro" id="IPR027417">
    <property type="entry name" value="P-loop_NTPase"/>
</dbReference>
<dbReference type="InterPro" id="IPR049909">
    <property type="entry name" value="Rtel1_HHD"/>
</dbReference>
<dbReference type="GO" id="GO:0070182">
    <property type="term" value="F:DNA polymerase binding"/>
    <property type="evidence" value="ECO:0007669"/>
    <property type="project" value="TreeGrafter"/>
</dbReference>
<dbReference type="SMART" id="SM00488">
    <property type="entry name" value="DEXDc2"/>
    <property type="match status" value="1"/>
</dbReference>
<evidence type="ECO:0000313" key="16">
    <source>
        <dbReference type="Proteomes" id="UP000694419"/>
    </source>
</evidence>
<feature type="domain" description="Helicase ATP-binding" evidence="14">
    <location>
        <begin position="7"/>
        <end position="296"/>
    </location>
</feature>
<dbReference type="FunFam" id="3.40.50.300:FF:000691">
    <property type="entry name" value="Regulator of telomere elongation helicase 1"/>
    <property type="match status" value="1"/>
</dbReference>
<reference evidence="15" key="2">
    <citation type="submission" date="2025-09" db="UniProtKB">
        <authorList>
            <consortium name="Ensembl"/>
        </authorList>
    </citation>
    <scope>IDENTIFICATION</scope>
</reference>
<dbReference type="Pfam" id="PF23116">
    <property type="entry name" value="HHD_RTEL1"/>
    <property type="match status" value="1"/>
</dbReference>
<keyword evidence="12 13" id="KW-0413">Isomerase</keyword>
<dbReference type="Gene3D" id="3.40.50.300">
    <property type="entry name" value="P-loop containing nucleotide triphosphate hydrolases"/>
    <property type="match status" value="2"/>
</dbReference>
<dbReference type="PROSITE" id="PS51193">
    <property type="entry name" value="HELICASE_ATP_BIND_2"/>
    <property type="match status" value="1"/>
</dbReference>
<keyword evidence="16" id="KW-1185">Reference proteome</keyword>
<keyword evidence="6 13" id="KW-0347">Helicase</keyword>
<keyword evidence="4 13" id="KW-0227">DNA damage</keyword>
<feature type="binding site" evidence="13">
    <location>
        <position position="145"/>
    </location>
    <ligand>
        <name>[4Fe-4S] cluster</name>
        <dbReference type="ChEBI" id="CHEBI:49883"/>
    </ligand>
</feature>
<dbReference type="InterPro" id="IPR057498">
    <property type="entry name" value="Rtel1_ARCH"/>
</dbReference>
<accession>A0A8C3J9K3</accession>
<name>A0A8C3J9K3_9CHAR</name>
<dbReference type="GO" id="GO:0090657">
    <property type="term" value="P:telomeric loop disassembly"/>
    <property type="evidence" value="ECO:0007669"/>
    <property type="project" value="TreeGrafter"/>
</dbReference>
<dbReference type="PANTHER" id="PTHR11472:SF34">
    <property type="entry name" value="REGULATOR OF TELOMERE ELONGATION HELICASE 1"/>
    <property type="match status" value="1"/>
</dbReference>
<dbReference type="Pfam" id="PF06733">
    <property type="entry name" value="DEAD_2"/>
    <property type="match status" value="1"/>
</dbReference>
<dbReference type="GO" id="GO:0005524">
    <property type="term" value="F:ATP binding"/>
    <property type="evidence" value="ECO:0007669"/>
    <property type="project" value="UniProtKB-UniRule"/>
</dbReference>
<comment type="function">
    <text evidence="13">A probable ATP-dependent DNA helicase implicated in telomere-length regulation, DNA repair and the maintenance of genomic stability. Acts as an anti-recombinase to counteract toxic recombination and limit crossover during meiosis. Regulates meiotic recombination and crossover homeostasis by physically dissociating strand invasion events and thereby promotes noncrossover repair by meiotic synthesis dependent strand annealing (SDSA) as well as disassembly of D loop recombination intermediates. Also disassembles T loops and prevents telomere fragility by counteracting telomeric G4-DNA structures, which together ensure the dynamics and stability of the telomere.</text>
</comment>
<dbReference type="GO" id="GO:0005634">
    <property type="term" value="C:nucleus"/>
    <property type="evidence" value="ECO:0007669"/>
    <property type="project" value="UniProtKB-SubCell"/>
</dbReference>
<evidence type="ECO:0000256" key="9">
    <source>
        <dbReference type="ARBA" id="ARBA00023014"/>
    </source>
</evidence>
<dbReference type="Gene3D" id="1.20.1160.20">
    <property type="match status" value="2"/>
</dbReference>
<dbReference type="GO" id="GO:0051539">
    <property type="term" value="F:4 iron, 4 sulfur cluster binding"/>
    <property type="evidence" value="ECO:0007669"/>
    <property type="project" value="UniProtKB-UniRule"/>
</dbReference>
<proteinExistence type="inferred from homology"/>
<evidence type="ECO:0000256" key="11">
    <source>
        <dbReference type="ARBA" id="ARBA00023204"/>
    </source>
</evidence>
<dbReference type="HAMAP" id="MF_03065">
    <property type="entry name" value="RTEL1"/>
    <property type="match status" value="1"/>
</dbReference>
<keyword evidence="13" id="KW-0539">Nucleus</keyword>
<dbReference type="SUPFAM" id="SSF52540">
    <property type="entry name" value="P-loop containing nucleoside triphosphate hydrolases"/>
    <property type="match status" value="1"/>
</dbReference>
<protein>
    <recommendedName>
        <fullName evidence="13">Regulator of telomere elongation helicase 1</fullName>
        <ecNumber evidence="13">5.6.2.-</ecNumber>
    </recommendedName>
</protein>
<keyword evidence="1 13" id="KW-0004">4Fe-4S</keyword>
<dbReference type="GO" id="GO:0045910">
    <property type="term" value="P:negative regulation of DNA recombination"/>
    <property type="evidence" value="ECO:0007669"/>
    <property type="project" value="TreeGrafter"/>
</dbReference>
<dbReference type="CDD" id="cd18788">
    <property type="entry name" value="SF2_C_XPD"/>
    <property type="match status" value="1"/>
</dbReference>
<dbReference type="GO" id="GO:0003677">
    <property type="term" value="F:DNA binding"/>
    <property type="evidence" value="ECO:0007669"/>
    <property type="project" value="UniProtKB-UniRule"/>
</dbReference>
<dbReference type="InterPro" id="IPR010614">
    <property type="entry name" value="RAD3-like_helicase_DEAD"/>
</dbReference>
<comment type="subcellular location">
    <subcellularLocation>
        <location evidence="13">Nucleus</location>
    </subcellularLocation>
</comment>
<comment type="similarity">
    <text evidence="13">Belongs to the helicase family. RAD3/XPD subfamily.</text>
</comment>
<keyword evidence="9 13" id="KW-0411">Iron-sulfur</keyword>
<dbReference type="InterPro" id="IPR030845">
    <property type="entry name" value="RTEL1"/>
</dbReference>
<sequence length="1137" mass="129526">MPRITLNGITVDFPFQPYACQEAYMAKVLECLQRKVNGILESPTGTGKTLCLLCSTLAWREHFKDTISARKIAQRMNGVELFPERPMSSWGNAATDADIPTYYTDIPKIIYASRTHSQLTQVINELKNTVYRPKICVLGSREQLCINPEVKRQESNHMQIYMCRMKVMARACHFYNNVEEKSTEKELIESIMDIEDLVKNGNKHRACPYYLSRSLKQQADIIFMPYNYLLDSKSRKAHNLDLKGTVVILDEAHNVEKLCEESSSFDLTPYDLASAMDALNVVLEEQAKVVQQNEINAEFNMELAKILLQLESAIDAVELPPNGSGVTKEGSYIFDLFAEAQITFQTKSSLLESLEQILQFLSGRKFKFVSCFTQSFPCNVSNWKFALLGQRKKKGFFVHIHLDNGNQKKKQRTDFWNSSSAKKQGKTLSYWCFSPGYSMHELVRQGVRTIILTSGTLSPLSSFTMEMQIPFPVCLENPHVIEKHQLWVGIIPKGPDGAALTSTYERRFSEDYLSSLGKTIGNLVRVIPHGLLVFFPSYPVMDKSLEYWRVMDAYYDKVACPKSNGAAFLAVCRGKASEGLDFADINGRGVIITGLPFPPRMEPRVVLKMQFLDEMRRSGAGAQYLSGREWYSQQASRAVNQAIGRVIRHRQDYGAIFLCDHRFTAGDVRGKLPSWVRPYVNVYDNFGHAVRSVSLFFRVAQETVSVLNKITTFLDIRLSTLSLQYEKRLTDEQKGGRKKIKLVTNLTEPKKARATLYIATVKETLSQQNYDLFSKALQHYKKTDDFPAMLSQMSSLFIEDEKKHILLREFYQFVRPQHKKQFDEACCNLTGVGCGYKPEHSLLREEREILAKKIGEELVSDSCAQLNPGLHLNRGGFHLTTGLNSDTEKGSSSRRDHHQVLRATYLSDVKKALNKSTYSRFYEALLAYKKTDNYDAMISVIAALTTERPEDFHLLQRFYMFVRPHHKEQFKQMCKDLTGMVCGEGEKQLQQQGQGEGNPLSLESWCGEVPEKIQRKISSFCFNQKSKLELPKTKVSKETSNVRAPTGSGAVPIFPLEMEPECGRYIISSLSHSLPTPPSVLGRFQCSNCKSEDDVPFKCPLCDFTCCKTCWEQFLKKCPECHSDVKKQRLIQVFFWS</sequence>
<dbReference type="Pfam" id="PF13307">
    <property type="entry name" value="Helicase_C_2"/>
    <property type="match status" value="1"/>
</dbReference>
<keyword evidence="8 13" id="KW-0408">Iron</keyword>
<evidence type="ECO:0000256" key="12">
    <source>
        <dbReference type="ARBA" id="ARBA00023235"/>
    </source>
</evidence>
<dbReference type="AlphaFoldDB" id="A0A8C3J9K3"/>
<dbReference type="Proteomes" id="UP000694419">
    <property type="component" value="Unplaced"/>
</dbReference>
<dbReference type="GO" id="GO:0046872">
    <property type="term" value="F:metal ion binding"/>
    <property type="evidence" value="ECO:0007669"/>
    <property type="project" value="UniProtKB-UniRule"/>
</dbReference>
<dbReference type="SMART" id="SM00491">
    <property type="entry name" value="HELICc2"/>
    <property type="match status" value="1"/>
</dbReference>
<dbReference type="CDD" id="cd13932">
    <property type="entry name" value="HN_RTEL1"/>
    <property type="match status" value="2"/>
</dbReference>
<feature type="binding site" evidence="13">
    <location>
        <position position="207"/>
    </location>
    <ligand>
        <name>[4Fe-4S] cluster</name>
        <dbReference type="ChEBI" id="CHEBI:49883"/>
    </ligand>
</feature>
<keyword evidence="7 13" id="KW-0067">ATP-binding</keyword>
<gene>
    <name evidence="13" type="primary">RTEL1</name>
</gene>
<evidence type="ECO:0000313" key="15">
    <source>
        <dbReference type="Ensembl" id="ENSCPGP00000004352.1"/>
    </source>
</evidence>
<keyword evidence="10 13" id="KW-0238">DNA-binding</keyword>
<evidence type="ECO:0000256" key="8">
    <source>
        <dbReference type="ARBA" id="ARBA00023004"/>
    </source>
</evidence>
<comment type="caution">
    <text evidence="13">Lacks conserved residue(s) required for the propagation of feature annotation.</text>
</comment>
<organism evidence="15 16">
    <name type="scientific">Calidris pygmaea</name>
    <name type="common">Spoon-billed sandpiper</name>
    <dbReference type="NCBI Taxonomy" id="425635"/>
    <lineage>
        <taxon>Eukaryota</taxon>
        <taxon>Metazoa</taxon>
        <taxon>Chordata</taxon>
        <taxon>Craniata</taxon>
        <taxon>Vertebrata</taxon>
        <taxon>Euteleostomi</taxon>
        <taxon>Archelosauria</taxon>
        <taxon>Archosauria</taxon>
        <taxon>Dinosauria</taxon>
        <taxon>Saurischia</taxon>
        <taxon>Theropoda</taxon>
        <taxon>Coelurosauria</taxon>
        <taxon>Aves</taxon>
        <taxon>Neognathae</taxon>
        <taxon>Neoaves</taxon>
        <taxon>Charadriiformes</taxon>
        <taxon>Scolopacidae</taxon>
        <taxon>Calidris</taxon>
    </lineage>
</organism>
<dbReference type="InterPro" id="IPR045028">
    <property type="entry name" value="DinG/Rad3-like"/>
</dbReference>
<dbReference type="InterPro" id="IPR006554">
    <property type="entry name" value="Helicase-like_DEXD_c2"/>
</dbReference>
<feature type="binding site" evidence="13">
    <location>
        <position position="172"/>
    </location>
    <ligand>
        <name>[4Fe-4S] cluster</name>
        <dbReference type="ChEBI" id="CHEBI:49883"/>
    </ligand>
</feature>
<comment type="catalytic activity">
    <reaction evidence="13">
        <text>ATP + H2O = ADP + phosphate + H(+)</text>
        <dbReference type="Rhea" id="RHEA:13065"/>
        <dbReference type="ChEBI" id="CHEBI:15377"/>
        <dbReference type="ChEBI" id="CHEBI:15378"/>
        <dbReference type="ChEBI" id="CHEBI:30616"/>
        <dbReference type="ChEBI" id="CHEBI:43474"/>
        <dbReference type="ChEBI" id="CHEBI:456216"/>
    </reaction>
</comment>
<evidence type="ECO:0000256" key="2">
    <source>
        <dbReference type="ARBA" id="ARBA00022723"/>
    </source>
</evidence>
<dbReference type="PANTHER" id="PTHR11472">
    <property type="entry name" value="DNA REPAIR DEAD HELICASE RAD3/XP-D SUBFAMILY MEMBER"/>
    <property type="match status" value="1"/>
</dbReference>
<dbReference type="Ensembl" id="ENSCPGT00000004789.1">
    <property type="protein sequence ID" value="ENSCPGP00000004352.1"/>
    <property type="gene ID" value="ENSCPGG00000003017.1"/>
</dbReference>
<evidence type="ECO:0000256" key="1">
    <source>
        <dbReference type="ARBA" id="ARBA00022485"/>
    </source>
</evidence>
<evidence type="ECO:0000256" key="3">
    <source>
        <dbReference type="ARBA" id="ARBA00022741"/>
    </source>
</evidence>
<keyword evidence="5 13" id="KW-0378">Hydrolase</keyword>
<reference evidence="15" key="1">
    <citation type="submission" date="2025-08" db="UniProtKB">
        <authorList>
            <consortium name="Ensembl"/>
        </authorList>
    </citation>
    <scope>IDENTIFICATION</scope>
</reference>
<dbReference type="GO" id="GO:0006281">
    <property type="term" value="P:DNA repair"/>
    <property type="evidence" value="ECO:0007669"/>
    <property type="project" value="UniProtKB-UniRule"/>
</dbReference>
<evidence type="ECO:0000259" key="14">
    <source>
        <dbReference type="PROSITE" id="PS51193"/>
    </source>
</evidence>
<dbReference type="EC" id="5.6.2.-" evidence="13"/>
<dbReference type="GO" id="GO:0006260">
    <property type="term" value="P:DNA replication"/>
    <property type="evidence" value="ECO:0007669"/>
    <property type="project" value="InterPro"/>
</dbReference>
<evidence type="ECO:0000256" key="7">
    <source>
        <dbReference type="ARBA" id="ARBA00022840"/>
    </source>
</evidence>
<keyword evidence="2 13" id="KW-0479">Metal-binding</keyword>
<evidence type="ECO:0000256" key="10">
    <source>
        <dbReference type="ARBA" id="ARBA00023125"/>
    </source>
</evidence>
<keyword evidence="3 13" id="KW-0547">Nucleotide-binding</keyword>
<evidence type="ECO:0000256" key="5">
    <source>
        <dbReference type="ARBA" id="ARBA00022801"/>
    </source>
</evidence>
<dbReference type="GO" id="GO:0016818">
    <property type="term" value="F:hydrolase activity, acting on acid anhydrides, in phosphorus-containing anhydrides"/>
    <property type="evidence" value="ECO:0007669"/>
    <property type="project" value="InterPro"/>
</dbReference>
<dbReference type="Pfam" id="PF23109">
    <property type="entry name" value="ARCH_RTEL1"/>
    <property type="match status" value="1"/>
</dbReference>
<dbReference type="InterPro" id="IPR014013">
    <property type="entry name" value="Helic_SF1/SF2_ATP-bd_DinG/Rad3"/>
</dbReference>
<dbReference type="InterPro" id="IPR006555">
    <property type="entry name" value="ATP-dep_Helicase_C"/>
</dbReference>
<dbReference type="GO" id="GO:0006310">
    <property type="term" value="P:DNA recombination"/>
    <property type="evidence" value="ECO:0007669"/>
    <property type="project" value="InterPro"/>
</dbReference>
<evidence type="ECO:0000256" key="6">
    <source>
        <dbReference type="ARBA" id="ARBA00022806"/>
    </source>
</evidence>
<dbReference type="GO" id="GO:0010569">
    <property type="term" value="P:regulation of double-strand break repair via homologous recombination"/>
    <property type="evidence" value="ECO:0007669"/>
    <property type="project" value="UniProtKB-UniRule"/>
</dbReference>
<dbReference type="GO" id="GO:1904430">
    <property type="term" value="P:negative regulation of t-circle formation"/>
    <property type="evidence" value="ECO:0007669"/>
    <property type="project" value="TreeGrafter"/>
</dbReference>
<keyword evidence="11 13" id="KW-0234">DNA repair</keyword>
<dbReference type="GO" id="GO:0003678">
    <property type="term" value="F:DNA helicase activity"/>
    <property type="evidence" value="ECO:0007669"/>
    <property type="project" value="UniProtKB-UniRule"/>
</dbReference>
<evidence type="ECO:0000256" key="4">
    <source>
        <dbReference type="ARBA" id="ARBA00022763"/>
    </source>
</evidence>
<evidence type="ECO:0000256" key="13">
    <source>
        <dbReference type="HAMAP-Rule" id="MF_03065"/>
    </source>
</evidence>